<reference evidence="13" key="1">
    <citation type="submission" date="2022-07" db="EMBL/GenBank/DDBJ databases">
        <title>Phylogenomic reconstructions and comparative analyses of Kickxellomycotina fungi.</title>
        <authorList>
            <person name="Reynolds N.K."/>
            <person name="Stajich J.E."/>
            <person name="Barry K."/>
            <person name="Grigoriev I.V."/>
            <person name="Crous P."/>
            <person name="Smith M.E."/>
        </authorList>
    </citation>
    <scope>NUCLEOTIDE SEQUENCE</scope>
    <source>
        <strain evidence="13">NRRL 3115</strain>
    </source>
</reference>
<comment type="caution">
    <text evidence="13">The sequence shown here is derived from an EMBL/GenBank/DDBJ whole genome shotgun (WGS) entry which is preliminary data.</text>
</comment>
<dbReference type="InterPro" id="IPR033809">
    <property type="entry name" value="USP39"/>
</dbReference>
<feature type="domain" description="UBP-type" evidence="12">
    <location>
        <begin position="53"/>
        <end position="155"/>
    </location>
</feature>
<dbReference type="Pfam" id="PF02148">
    <property type="entry name" value="zf-UBP"/>
    <property type="match status" value="1"/>
</dbReference>
<name>A0A9W8G1K0_9FUNG</name>
<feature type="domain" description="USP" evidence="11">
    <location>
        <begin position="180"/>
        <end position="536"/>
    </location>
</feature>
<sequence length="539" mass="60847">MVSHKRSHVENSAAHAQTKTRKIKIRNNPALAINSDDDDGDELSSADEGIVHTRAPHVDSMYLDTVDRSSLDFDFEQVCSVSLSNNNVYACLVCGKYYQGRGKQTHAYFHSINDNHHVFINLQTLKVYILPDNYEVEDKSLNDIKAAISPKYTDLQVSNIDMRCEYSRDLSGKKYIVGFIGLNRIKSNDYMNVVIQAFSHIPPVRNAFLLMPNIEKQTVLVQRMAVLVRKMWHSKLLKAHVSPHELAQEVVNRSKQRFKLDIQGDAFEFLTWLLNTLHIDLGGTRKKSSSVIYKSFQGKIEVTSQKLEDTEARSKETDPFVIDVAKHVNVNKIPFLTLSLELPPKPLFNDEDSDEEDKASIPQVALVSLLQRYNGSTVVEWQGEAKQYCLLELPQYIICHVKRFSRNNFSVEKNPTVVNFPIRNVPFGELLPKGSLLPSYGSSSNTYDLIVNICHDGQAPPLAAIVTTDATSSQTATTSSAPYSAGETASTHSQYLVYLRHAADGKWYKVQDLLVESTMPQMILLSDSYIQIWQRNNST</sequence>
<evidence type="ECO:0000256" key="6">
    <source>
        <dbReference type="ARBA" id="ARBA00022833"/>
    </source>
</evidence>
<dbReference type="CDD" id="cd02669">
    <property type="entry name" value="Peptidase_C19M"/>
    <property type="match status" value="1"/>
</dbReference>
<dbReference type="GO" id="GO:0004843">
    <property type="term" value="F:cysteine-type deubiquitinase activity"/>
    <property type="evidence" value="ECO:0007669"/>
    <property type="project" value="InterPro"/>
</dbReference>
<dbReference type="GO" id="GO:0016579">
    <property type="term" value="P:protein deubiquitination"/>
    <property type="evidence" value="ECO:0007669"/>
    <property type="project" value="InterPro"/>
</dbReference>
<dbReference type="PROSITE" id="PS50235">
    <property type="entry name" value="USP_3"/>
    <property type="match status" value="1"/>
</dbReference>
<dbReference type="GO" id="GO:0005681">
    <property type="term" value="C:spliceosomal complex"/>
    <property type="evidence" value="ECO:0007669"/>
    <property type="project" value="UniProtKB-KW"/>
</dbReference>
<feature type="region of interest" description="Disordered" evidence="10">
    <location>
        <begin position="1"/>
        <end position="45"/>
    </location>
</feature>
<proteinExistence type="predicted"/>
<evidence type="ECO:0000256" key="1">
    <source>
        <dbReference type="ARBA" id="ARBA00004123"/>
    </source>
</evidence>
<dbReference type="OrthoDB" id="10263353at2759"/>
<dbReference type="EMBL" id="JANBTW010000136">
    <property type="protein sequence ID" value="KAJ2669992.1"/>
    <property type="molecule type" value="Genomic_DNA"/>
</dbReference>
<keyword evidence="7" id="KW-0508">mRNA splicing</keyword>
<evidence type="ECO:0000313" key="14">
    <source>
        <dbReference type="Proteomes" id="UP001151518"/>
    </source>
</evidence>
<feature type="compositionally biased region" description="Acidic residues" evidence="10">
    <location>
        <begin position="35"/>
        <end position="45"/>
    </location>
</feature>
<evidence type="ECO:0000256" key="2">
    <source>
        <dbReference type="ARBA" id="ARBA00022664"/>
    </source>
</evidence>
<keyword evidence="8" id="KW-0539">Nucleus</keyword>
<dbReference type="SUPFAM" id="SSF57850">
    <property type="entry name" value="RING/U-box"/>
    <property type="match status" value="1"/>
</dbReference>
<evidence type="ECO:0000313" key="13">
    <source>
        <dbReference type="EMBL" id="KAJ2669992.1"/>
    </source>
</evidence>
<evidence type="ECO:0000256" key="7">
    <source>
        <dbReference type="ARBA" id="ARBA00023187"/>
    </source>
</evidence>
<dbReference type="InterPro" id="IPR050185">
    <property type="entry name" value="Ub_carboxyl-term_hydrolase"/>
</dbReference>
<keyword evidence="6" id="KW-0862">Zinc</keyword>
<dbReference type="Pfam" id="PF00443">
    <property type="entry name" value="UCH"/>
    <property type="match status" value="1"/>
</dbReference>
<organism evidence="13 14">
    <name type="scientific">Coemansia spiralis</name>
    <dbReference type="NCBI Taxonomy" id="417178"/>
    <lineage>
        <taxon>Eukaryota</taxon>
        <taxon>Fungi</taxon>
        <taxon>Fungi incertae sedis</taxon>
        <taxon>Zoopagomycota</taxon>
        <taxon>Kickxellomycotina</taxon>
        <taxon>Kickxellomycetes</taxon>
        <taxon>Kickxellales</taxon>
        <taxon>Kickxellaceae</taxon>
        <taxon>Coemansia</taxon>
    </lineage>
</organism>
<dbReference type="InterPro" id="IPR001394">
    <property type="entry name" value="Peptidase_C19_UCH"/>
</dbReference>
<evidence type="ECO:0000256" key="3">
    <source>
        <dbReference type="ARBA" id="ARBA00022723"/>
    </source>
</evidence>
<dbReference type="InterPro" id="IPR001607">
    <property type="entry name" value="Znf_UBP"/>
</dbReference>
<evidence type="ECO:0000256" key="10">
    <source>
        <dbReference type="SAM" id="MobiDB-lite"/>
    </source>
</evidence>
<protein>
    <submittedName>
        <fullName evidence="13">U4 U6.U5 tri-snRNP-associated protein</fullName>
    </submittedName>
</protein>
<evidence type="ECO:0000256" key="5">
    <source>
        <dbReference type="ARBA" id="ARBA00022771"/>
    </source>
</evidence>
<keyword evidence="2" id="KW-0507">mRNA processing</keyword>
<evidence type="ECO:0000256" key="4">
    <source>
        <dbReference type="ARBA" id="ARBA00022728"/>
    </source>
</evidence>
<accession>A0A9W8G1K0</accession>
<dbReference type="AlphaFoldDB" id="A0A9W8G1K0"/>
<gene>
    <name evidence="13" type="primary">ubp10</name>
    <name evidence="13" type="ORF">GGI25_005990</name>
</gene>
<dbReference type="InterPro" id="IPR028889">
    <property type="entry name" value="USP"/>
</dbReference>
<dbReference type="InterPro" id="IPR013083">
    <property type="entry name" value="Znf_RING/FYVE/PHD"/>
</dbReference>
<dbReference type="PANTHER" id="PTHR21646">
    <property type="entry name" value="UBIQUITIN CARBOXYL-TERMINAL HYDROLASE"/>
    <property type="match status" value="1"/>
</dbReference>
<dbReference type="Gene3D" id="3.90.70.10">
    <property type="entry name" value="Cysteine proteinases"/>
    <property type="match status" value="1"/>
</dbReference>
<dbReference type="Proteomes" id="UP001151518">
    <property type="component" value="Unassembled WGS sequence"/>
</dbReference>
<dbReference type="Gene3D" id="3.30.40.10">
    <property type="entry name" value="Zinc/RING finger domain, C3HC4 (zinc finger)"/>
    <property type="match status" value="1"/>
</dbReference>
<dbReference type="GO" id="GO:0008270">
    <property type="term" value="F:zinc ion binding"/>
    <property type="evidence" value="ECO:0007669"/>
    <property type="project" value="UniProtKB-KW"/>
</dbReference>
<evidence type="ECO:0000256" key="8">
    <source>
        <dbReference type="ARBA" id="ARBA00023242"/>
    </source>
</evidence>
<keyword evidence="5 9" id="KW-0863">Zinc-finger</keyword>
<evidence type="ECO:0000256" key="9">
    <source>
        <dbReference type="PROSITE-ProRule" id="PRU00502"/>
    </source>
</evidence>
<dbReference type="PANTHER" id="PTHR21646:SF16">
    <property type="entry name" value="U4_U6.U5 TRI-SNRNP-ASSOCIATED PROTEIN 2"/>
    <property type="match status" value="1"/>
</dbReference>
<dbReference type="SMART" id="SM00290">
    <property type="entry name" value="ZnF_UBP"/>
    <property type="match status" value="1"/>
</dbReference>
<comment type="subcellular location">
    <subcellularLocation>
        <location evidence="1">Nucleus</location>
    </subcellularLocation>
</comment>
<keyword evidence="4" id="KW-0747">Spliceosome</keyword>
<dbReference type="PROSITE" id="PS50271">
    <property type="entry name" value="ZF_UBP"/>
    <property type="match status" value="1"/>
</dbReference>
<dbReference type="InterPro" id="IPR038765">
    <property type="entry name" value="Papain-like_cys_pep_sf"/>
</dbReference>
<dbReference type="SUPFAM" id="SSF54001">
    <property type="entry name" value="Cysteine proteinases"/>
    <property type="match status" value="1"/>
</dbReference>
<dbReference type="GO" id="GO:0000245">
    <property type="term" value="P:spliceosomal complex assembly"/>
    <property type="evidence" value="ECO:0007669"/>
    <property type="project" value="InterPro"/>
</dbReference>
<keyword evidence="3" id="KW-0479">Metal-binding</keyword>
<evidence type="ECO:0000259" key="12">
    <source>
        <dbReference type="PROSITE" id="PS50271"/>
    </source>
</evidence>
<evidence type="ECO:0000259" key="11">
    <source>
        <dbReference type="PROSITE" id="PS50235"/>
    </source>
</evidence>